<accession>A0A1H8DGZ5</accession>
<dbReference type="InterPro" id="IPR009936">
    <property type="entry name" value="DUF1468"/>
</dbReference>
<keyword evidence="1" id="KW-1133">Transmembrane helix</keyword>
<dbReference type="Proteomes" id="UP000199372">
    <property type="component" value="Unassembled WGS sequence"/>
</dbReference>
<dbReference type="Pfam" id="PF07331">
    <property type="entry name" value="TctB"/>
    <property type="match status" value="1"/>
</dbReference>
<protein>
    <submittedName>
        <fullName evidence="3">Tripartite tricarboxylate transporter TctB family protein</fullName>
    </submittedName>
</protein>
<feature type="transmembrane region" description="Helical" evidence="1">
    <location>
        <begin position="80"/>
        <end position="100"/>
    </location>
</feature>
<dbReference type="OrthoDB" id="6174504at2"/>
<proteinExistence type="predicted"/>
<dbReference type="RefSeq" id="WP_091844657.1">
    <property type="nucleotide sequence ID" value="NZ_FOCM01000002.1"/>
</dbReference>
<dbReference type="AlphaFoldDB" id="A0A1H8DGZ5"/>
<evidence type="ECO:0000259" key="2">
    <source>
        <dbReference type="Pfam" id="PF07331"/>
    </source>
</evidence>
<evidence type="ECO:0000256" key="1">
    <source>
        <dbReference type="SAM" id="Phobius"/>
    </source>
</evidence>
<name>A0A1H8DGZ5_9RHOB</name>
<gene>
    <name evidence="3" type="ORF">SAMN04488011_102339</name>
</gene>
<keyword evidence="4" id="KW-1185">Reference proteome</keyword>
<feature type="domain" description="DUF1468" evidence="2">
    <location>
        <begin position="10"/>
        <end position="148"/>
    </location>
</feature>
<evidence type="ECO:0000313" key="3">
    <source>
        <dbReference type="EMBL" id="SEN06559.1"/>
    </source>
</evidence>
<evidence type="ECO:0000313" key="4">
    <source>
        <dbReference type="Proteomes" id="UP000199372"/>
    </source>
</evidence>
<feature type="transmembrane region" description="Helical" evidence="1">
    <location>
        <begin position="41"/>
        <end position="60"/>
    </location>
</feature>
<keyword evidence="1" id="KW-0812">Transmembrane</keyword>
<dbReference type="EMBL" id="FOCM01000002">
    <property type="protein sequence ID" value="SEN06559.1"/>
    <property type="molecule type" value="Genomic_DNA"/>
</dbReference>
<sequence>MRVTDLTLGILTLLGGLAIFWSARNFQVIPGQSYGAGTMPRAVAFVTVLVGLFIIGRALWERRLALGMQLAPWARSGAALGRVAMVLVLIVGYVLVSPVLGFVPTAFAVMTASMLILGTSPLLALATSAVATVAIQQSFGRLLLVPLPRSDFLPFLW</sequence>
<organism evidence="3 4">
    <name type="scientific">Palleronia pelagia</name>
    <dbReference type="NCBI Taxonomy" id="387096"/>
    <lineage>
        <taxon>Bacteria</taxon>
        <taxon>Pseudomonadati</taxon>
        <taxon>Pseudomonadota</taxon>
        <taxon>Alphaproteobacteria</taxon>
        <taxon>Rhodobacterales</taxon>
        <taxon>Roseobacteraceae</taxon>
        <taxon>Palleronia</taxon>
    </lineage>
</organism>
<feature type="transmembrane region" description="Helical" evidence="1">
    <location>
        <begin position="106"/>
        <end position="135"/>
    </location>
</feature>
<reference evidence="4" key="1">
    <citation type="submission" date="2016-10" db="EMBL/GenBank/DDBJ databases">
        <authorList>
            <person name="Varghese N."/>
            <person name="Submissions S."/>
        </authorList>
    </citation>
    <scope>NUCLEOTIDE SEQUENCE [LARGE SCALE GENOMIC DNA]</scope>
    <source>
        <strain evidence="4">DSM 26893</strain>
    </source>
</reference>
<keyword evidence="1" id="KW-0472">Membrane</keyword>